<keyword evidence="6" id="KW-1185">Reference proteome</keyword>
<dbReference type="EMBL" id="FN554889">
    <property type="protein sequence ID" value="CBG68900.1"/>
    <property type="molecule type" value="Genomic_DNA"/>
</dbReference>
<dbReference type="STRING" id="680198.SCAB_17701"/>
<dbReference type="InterPro" id="IPR018197">
    <property type="entry name" value="Glycerate_kinase_RE-like"/>
</dbReference>
<evidence type="ECO:0000313" key="5">
    <source>
        <dbReference type="EMBL" id="CBG68900.1"/>
    </source>
</evidence>
<dbReference type="GO" id="GO:0031388">
    <property type="term" value="P:organic acid phosphorylation"/>
    <property type="evidence" value="ECO:0007669"/>
    <property type="project" value="UniProtKB-UniRule"/>
</dbReference>
<dbReference type="SUPFAM" id="SSF110738">
    <property type="entry name" value="Glycerate kinase I"/>
    <property type="match status" value="1"/>
</dbReference>
<organism evidence="5 6">
    <name type="scientific">Streptomyces scabiei (strain 87.22)</name>
    <dbReference type="NCBI Taxonomy" id="680198"/>
    <lineage>
        <taxon>Bacteria</taxon>
        <taxon>Bacillati</taxon>
        <taxon>Actinomycetota</taxon>
        <taxon>Actinomycetes</taxon>
        <taxon>Kitasatosporales</taxon>
        <taxon>Streptomycetaceae</taxon>
        <taxon>Streptomyces</taxon>
    </lineage>
</organism>
<name>C9ZEW7_STRSW</name>
<dbReference type="Proteomes" id="UP000001444">
    <property type="component" value="Chromosome"/>
</dbReference>
<dbReference type="eggNOG" id="COG1929">
    <property type="taxonomic scope" value="Bacteria"/>
</dbReference>
<keyword evidence="3 4" id="KW-0418">Kinase</keyword>
<dbReference type="PIRSF" id="PIRSF006078">
    <property type="entry name" value="GlxK"/>
    <property type="match status" value="1"/>
</dbReference>
<sequence>MANAAADGIGTTIDTGAGTDADTAVPRVLIAADKFKGTLTAVQVAERVTAGLRRVLPGLAVEALPVADGGDGTVAAAVAAGFEQREVRVTGPLGEPVTAAYALRGDTAVVEMAEASGLQRLPAGTFAPLTATTYGSGELLRAALDAGARTIVFGVGGSATTDGGAGMLAALGARFLDASGEPVGPGGGGLRDLATADLSGLDDRLTAIDLVLASDVDNPLTGPKGAPAVYGPQKGASPEDVAALDANLAHYAAVLERTLGGRAAAHALAPGAGAAGGIGYGALVLGARFRPGIEVMLDVLGFAAALDKATLVITGEGSLDEQTLHGKAPAGVAAAARAAGKEVVAVCGRLTLPQDALDRAGIRRAYPLTEAEPDVARCLADPGPILERVAERIGRDVLA</sequence>
<dbReference type="PANTHER" id="PTHR21599:SF0">
    <property type="entry name" value="GLYCERATE KINASE"/>
    <property type="match status" value="1"/>
</dbReference>
<dbReference type="Pfam" id="PF02595">
    <property type="entry name" value="Gly_kinase"/>
    <property type="match status" value="1"/>
</dbReference>
<dbReference type="KEGG" id="scb:SCAB_17701"/>
<evidence type="ECO:0000256" key="3">
    <source>
        <dbReference type="ARBA" id="ARBA00022777"/>
    </source>
</evidence>
<dbReference type="Gene3D" id="3.40.50.10350">
    <property type="entry name" value="Glycerate kinase, domain 1"/>
    <property type="match status" value="1"/>
</dbReference>
<dbReference type="PANTHER" id="PTHR21599">
    <property type="entry name" value="GLYCERATE KINASE"/>
    <property type="match status" value="1"/>
</dbReference>
<dbReference type="NCBIfam" id="TIGR00045">
    <property type="entry name" value="glycerate kinase"/>
    <property type="match status" value="1"/>
</dbReference>
<dbReference type="GO" id="GO:0008887">
    <property type="term" value="F:glycerate kinase activity"/>
    <property type="evidence" value="ECO:0007669"/>
    <property type="project" value="UniProtKB-UniRule"/>
</dbReference>
<gene>
    <name evidence="5" type="ordered locus">SCAB_17701</name>
</gene>
<dbReference type="Gene3D" id="3.90.1510.10">
    <property type="entry name" value="Glycerate kinase, domain 2"/>
    <property type="match status" value="1"/>
</dbReference>
<reference evidence="5 6" key="1">
    <citation type="journal article" date="2010" name="Mol. Plant Microbe Interact.">
        <title>Streptomyces scabies 87-22 contains a coronafacic acid-like biosynthetic cluster that contributes to plant-microbe interactions.</title>
        <authorList>
            <person name="Bignell D.R."/>
            <person name="Seipke R.F."/>
            <person name="Huguet-Tapia J.C."/>
            <person name="Chambers A.H."/>
            <person name="Parry R.J."/>
            <person name="Loria R."/>
        </authorList>
    </citation>
    <scope>NUCLEOTIDE SEQUENCE [LARGE SCALE GENOMIC DNA]</scope>
    <source>
        <strain evidence="5 6">87.22</strain>
    </source>
</reference>
<dbReference type="HOGENOM" id="CLU_028255_0_0_11"/>
<accession>C9ZEW7</accession>
<evidence type="ECO:0000256" key="2">
    <source>
        <dbReference type="ARBA" id="ARBA00022679"/>
    </source>
</evidence>
<evidence type="ECO:0000313" key="6">
    <source>
        <dbReference type="Proteomes" id="UP000001444"/>
    </source>
</evidence>
<protein>
    <submittedName>
        <fullName evidence="5">Putative transferase</fullName>
    </submittedName>
</protein>
<proteinExistence type="inferred from homology"/>
<dbReference type="InterPro" id="IPR036129">
    <property type="entry name" value="Glycerate_kinase_sf"/>
</dbReference>
<evidence type="ECO:0000256" key="4">
    <source>
        <dbReference type="PIRNR" id="PIRNR006078"/>
    </source>
</evidence>
<evidence type="ECO:0000256" key="1">
    <source>
        <dbReference type="ARBA" id="ARBA00006284"/>
    </source>
</evidence>
<keyword evidence="2 4" id="KW-0808">Transferase</keyword>
<dbReference type="InterPro" id="IPR004381">
    <property type="entry name" value="Glycerate_kinase"/>
</dbReference>
<dbReference type="InterPro" id="IPR018193">
    <property type="entry name" value="Glyc_kinase_flavodox-like_fold"/>
</dbReference>
<dbReference type="AlphaFoldDB" id="C9ZEW7"/>
<comment type="similarity">
    <text evidence="1 4">Belongs to the glycerate kinase type-1 family.</text>
</comment>